<accession>A0A2P5CTU4</accession>
<gene>
    <name evidence="1" type="ORF">TorRG33x02_273220</name>
</gene>
<sequence length="25" mass="3078">MILILDLDQIKHRQMLSHLPEHIWP</sequence>
<reference evidence="2" key="1">
    <citation type="submission" date="2016-06" db="EMBL/GenBank/DDBJ databases">
        <title>Parallel loss of symbiosis genes in relatives of nitrogen-fixing non-legume Parasponia.</title>
        <authorList>
            <person name="Van Velzen R."/>
            <person name="Holmer R."/>
            <person name="Bu F."/>
            <person name="Rutten L."/>
            <person name="Van Zeijl A."/>
            <person name="Liu W."/>
            <person name="Santuari L."/>
            <person name="Cao Q."/>
            <person name="Sharma T."/>
            <person name="Shen D."/>
            <person name="Roswanjaya Y."/>
            <person name="Wardhani T."/>
            <person name="Kalhor M.S."/>
            <person name="Jansen J."/>
            <person name="Van den Hoogen J."/>
            <person name="Gungor B."/>
            <person name="Hartog M."/>
            <person name="Hontelez J."/>
            <person name="Verver J."/>
            <person name="Yang W.-C."/>
            <person name="Schijlen E."/>
            <person name="Repin R."/>
            <person name="Schilthuizen M."/>
            <person name="Schranz E."/>
            <person name="Heidstra R."/>
            <person name="Miyata K."/>
            <person name="Fedorova E."/>
            <person name="Kohlen W."/>
            <person name="Bisseling T."/>
            <person name="Smit S."/>
            <person name="Geurts R."/>
        </authorList>
    </citation>
    <scope>NUCLEOTIDE SEQUENCE [LARGE SCALE GENOMIC DNA]</scope>
    <source>
        <strain evidence="2">cv. RG33-2</strain>
    </source>
</reference>
<organism evidence="1 2">
    <name type="scientific">Trema orientale</name>
    <name type="common">Charcoal tree</name>
    <name type="synonym">Celtis orientalis</name>
    <dbReference type="NCBI Taxonomy" id="63057"/>
    <lineage>
        <taxon>Eukaryota</taxon>
        <taxon>Viridiplantae</taxon>
        <taxon>Streptophyta</taxon>
        <taxon>Embryophyta</taxon>
        <taxon>Tracheophyta</taxon>
        <taxon>Spermatophyta</taxon>
        <taxon>Magnoliopsida</taxon>
        <taxon>eudicotyledons</taxon>
        <taxon>Gunneridae</taxon>
        <taxon>Pentapetalae</taxon>
        <taxon>rosids</taxon>
        <taxon>fabids</taxon>
        <taxon>Rosales</taxon>
        <taxon>Cannabaceae</taxon>
        <taxon>Trema</taxon>
    </lineage>
</organism>
<proteinExistence type="predicted"/>
<keyword evidence="2" id="KW-1185">Reference proteome</keyword>
<evidence type="ECO:0000313" key="1">
    <source>
        <dbReference type="EMBL" id="PON64473.1"/>
    </source>
</evidence>
<dbReference type="Proteomes" id="UP000237000">
    <property type="component" value="Unassembled WGS sequence"/>
</dbReference>
<protein>
    <submittedName>
        <fullName evidence="1">Uncharacterized protein</fullName>
    </submittedName>
</protein>
<dbReference type="AlphaFoldDB" id="A0A2P5CTU4"/>
<comment type="caution">
    <text evidence="1">The sequence shown here is derived from an EMBL/GenBank/DDBJ whole genome shotgun (WGS) entry which is preliminary data.</text>
</comment>
<evidence type="ECO:0000313" key="2">
    <source>
        <dbReference type="Proteomes" id="UP000237000"/>
    </source>
</evidence>
<dbReference type="EMBL" id="JXTC01000328">
    <property type="protein sequence ID" value="PON64473.1"/>
    <property type="molecule type" value="Genomic_DNA"/>
</dbReference>
<name>A0A2P5CTU4_TREOI</name>
<dbReference type="InParanoid" id="A0A2P5CTU4"/>